<dbReference type="GO" id="GO:0005634">
    <property type="term" value="C:nucleus"/>
    <property type="evidence" value="ECO:0007669"/>
    <property type="project" value="UniProtKB-SubCell"/>
</dbReference>
<evidence type="ECO:0000256" key="1">
    <source>
        <dbReference type="ARBA" id="ARBA00004123"/>
    </source>
</evidence>
<dbReference type="PANTHER" id="PTHR13123">
    <property type="entry name" value="LD30288P"/>
    <property type="match status" value="1"/>
</dbReference>
<evidence type="ECO:0000256" key="3">
    <source>
        <dbReference type="ARBA" id="ARBA00004906"/>
    </source>
</evidence>
<evidence type="ECO:0000256" key="6">
    <source>
        <dbReference type="ARBA" id="ARBA00023242"/>
    </source>
</evidence>
<dbReference type="SUPFAM" id="SSF81383">
    <property type="entry name" value="F-box domain"/>
    <property type="match status" value="1"/>
</dbReference>
<evidence type="ECO:0000256" key="7">
    <source>
        <dbReference type="ARBA" id="ARBA00037167"/>
    </source>
</evidence>
<dbReference type="InterPro" id="IPR040394">
    <property type="entry name" value="FBX25/32"/>
</dbReference>
<keyword evidence="6" id="KW-0539">Nucleus</keyword>
<evidence type="ECO:0000256" key="9">
    <source>
        <dbReference type="ARBA" id="ARBA00040059"/>
    </source>
</evidence>
<proteinExistence type="predicted"/>
<comment type="function">
    <text evidence="7">Substrate recognition component of a SCF (SKP1-CUL1-F-box protein) E3 ubiquitin-protein ligase complex which mediates the ubiquitination and subsequent proteasomal degradation of target proteins. Probably recognizes and binds to phosphorylated target proteins during skeletal muscle atrophy. Recognizes TERF1.</text>
</comment>
<evidence type="ECO:0000256" key="8">
    <source>
        <dbReference type="ARBA" id="ARBA00038756"/>
    </source>
</evidence>
<keyword evidence="5" id="KW-0833">Ubl conjugation pathway</keyword>
<organism evidence="11 12">
    <name type="scientific">Eschrichtius robustus</name>
    <name type="common">California gray whale</name>
    <name type="synonym">Eschrichtius gibbosus</name>
    <dbReference type="NCBI Taxonomy" id="9764"/>
    <lineage>
        <taxon>Eukaryota</taxon>
        <taxon>Metazoa</taxon>
        <taxon>Chordata</taxon>
        <taxon>Craniata</taxon>
        <taxon>Vertebrata</taxon>
        <taxon>Euteleostomi</taxon>
        <taxon>Mammalia</taxon>
        <taxon>Eutheria</taxon>
        <taxon>Laurasiatheria</taxon>
        <taxon>Artiodactyla</taxon>
        <taxon>Whippomorpha</taxon>
        <taxon>Cetacea</taxon>
        <taxon>Mysticeti</taxon>
        <taxon>Eschrichtiidae</taxon>
        <taxon>Eschrichtius</taxon>
    </lineage>
</organism>
<dbReference type="AlphaFoldDB" id="A0AB34H2U2"/>
<keyword evidence="12" id="KW-1185">Reference proteome</keyword>
<evidence type="ECO:0000256" key="10">
    <source>
        <dbReference type="SAM" id="MobiDB-lite"/>
    </source>
</evidence>
<protein>
    <recommendedName>
        <fullName evidence="9">F-box only protein 32</fullName>
    </recommendedName>
</protein>
<evidence type="ECO:0000313" key="12">
    <source>
        <dbReference type="Proteomes" id="UP001159641"/>
    </source>
</evidence>
<evidence type="ECO:0000313" key="11">
    <source>
        <dbReference type="EMBL" id="KAJ8785014.1"/>
    </source>
</evidence>
<dbReference type="GO" id="GO:0016567">
    <property type="term" value="P:protein ubiquitination"/>
    <property type="evidence" value="ECO:0007669"/>
    <property type="project" value="TreeGrafter"/>
</dbReference>
<dbReference type="EMBL" id="JAIQCJ010002027">
    <property type="protein sequence ID" value="KAJ8785014.1"/>
    <property type="molecule type" value="Genomic_DNA"/>
</dbReference>
<feature type="region of interest" description="Disordered" evidence="10">
    <location>
        <begin position="32"/>
        <end position="165"/>
    </location>
</feature>
<sequence>MCRAPAPAGVLWIAGLDCDSSRLGRVPSFLPTPRPAAIQKPLGPPPPCTSPGRELQEDGAQFPECPASISRLQKLRPGGGVGAQKGQRRRGSGSPGPAARLQVSTSKRLCNSQKTRSRGRLGKQAEPINKATRALTGPGTPSIRPGRRVPKAAGPVPSITPSRPSVASVGSAMPFLGQDWRSPGQSWVKTADGWKRFLDEKSGSFVNDLSSYCSKEVYNKENLFNSLNYDVAAKKRKKDMLNSKTKTQYFHRETWIYVHKGSTKERHGYCTLGEAFNRLDFSTAILDSRRFNYVVRLLELIAKSQLTSLSGIAQKNFMNILEKVVLKVLEDQQNIRLIRELLQTLYTSLCTLVQRVGKSVLVGNINMWVYRMETILHWQQQLNNIQITRPPFKGLTFTDLPLCLQLNIMQRLSDGRDLVSLGQAAPDLHVLSEDRLLWKKLCQYHFSERQIRKRLILSDKGQLDWKKMYFKLVRCYPRKEQYGDTLQLCRHCHILSWKGTDHPCTANNPESCSVSLSPQDFINLFKF</sequence>
<evidence type="ECO:0000256" key="5">
    <source>
        <dbReference type="ARBA" id="ARBA00022786"/>
    </source>
</evidence>
<gene>
    <name evidence="11" type="ORF">J1605_007570</name>
</gene>
<dbReference type="InterPro" id="IPR036047">
    <property type="entry name" value="F-box-like_dom_sf"/>
</dbReference>
<name>A0AB34H2U2_ESCRO</name>
<dbReference type="Gene3D" id="1.20.1280.50">
    <property type="match status" value="1"/>
</dbReference>
<accession>A0AB34H2U2</accession>
<comment type="subcellular location">
    <subcellularLocation>
        <location evidence="2">Cytoplasm</location>
    </subcellularLocation>
    <subcellularLocation>
        <location evidence="1">Nucleus</location>
    </subcellularLocation>
</comment>
<reference evidence="11 12" key="1">
    <citation type="submission" date="2022-11" db="EMBL/GenBank/DDBJ databases">
        <title>Whole genome sequence of Eschrichtius robustus ER-17-0199.</title>
        <authorList>
            <person name="Bruniche-Olsen A."/>
            <person name="Black A.N."/>
            <person name="Fields C.J."/>
            <person name="Walden K."/>
            <person name="Dewoody J.A."/>
        </authorList>
    </citation>
    <scope>NUCLEOTIDE SEQUENCE [LARGE SCALE GENOMIC DNA]</scope>
    <source>
        <strain evidence="11">ER-17-0199</strain>
        <tissue evidence="11">Blubber</tissue>
    </source>
</reference>
<dbReference type="FunFam" id="1.20.1280.50:FF:000017">
    <property type="entry name" value="F-box only protein 32"/>
    <property type="match status" value="1"/>
</dbReference>
<evidence type="ECO:0000256" key="4">
    <source>
        <dbReference type="ARBA" id="ARBA00022490"/>
    </source>
</evidence>
<dbReference type="GO" id="GO:0019005">
    <property type="term" value="C:SCF ubiquitin ligase complex"/>
    <property type="evidence" value="ECO:0007669"/>
    <property type="project" value="TreeGrafter"/>
</dbReference>
<comment type="subunit">
    <text evidence="8">Part of the SCF (SKP1-CUL1-F-box) E3 ubiquitin-protein ligase complex SCF(FBXO32) formed of CUL1, SKP1, RBX1 and FBXO32.</text>
</comment>
<comment type="pathway">
    <text evidence="3">Protein modification; protein ubiquitination.</text>
</comment>
<dbReference type="CDD" id="cd22103">
    <property type="entry name" value="F-box_FBXO32"/>
    <property type="match status" value="1"/>
</dbReference>
<feature type="compositionally biased region" description="Polar residues" evidence="10">
    <location>
        <begin position="102"/>
        <end position="114"/>
    </location>
</feature>
<dbReference type="PANTHER" id="PTHR13123:SF6">
    <property type="entry name" value="F-BOX ONLY PROTEIN 32"/>
    <property type="match status" value="1"/>
</dbReference>
<comment type="caution">
    <text evidence="11">The sequence shown here is derived from an EMBL/GenBank/DDBJ whole genome shotgun (WGS) entry which is preliminary data.</text>
</comment>
<keyword evidence="4" id="KW-0963">Cytoplasm</keyword>
<dbReference type="GO" id="GO:0005737">
    <property type="term" value="C:cytoplasm"/>
    <property type="evidence" value="ECO:0007669"/>
    <property type="project" value="UniProtKB-SubCell"/>
</dbReference>
<dbReference type="Proteomes" id="UP001159641">
    <property type="component" value="Unassembled WGS sequence"/>
</dbReference>
<evidence type="ECO:0000256" key="2">
    <source>
        <dbReference type="ARBA" id="ARBA00004496"/>
    </source>
</evidence>